<dbReference type="PANTHER" id="PTHR43341:SF9">
    <property type="entry name" value="DICARBOXYLIC AMINO ACID PERMEASE"/>
    <property type="match status" value="1"/>
</dbReference>
<feature type="transmembrane region" description="Helical" evidence="8">
    <location>
        <begin position="188"/>
        <end position="206"/>
    </location>
</feature>
<dbReference type="PIRSF" id="PIRSF006060">
    <property type="entry name" value="AA_transporter"/>
    <property type="match status" value="1"/>
</dbReference>
<evidence type="ECO:0000256" key="6">
    <source>
        <dbReference type="ARBA" id="ARBA00022989"/>
    </source>
</evidence>
<evidence type="ECO:0000256" key="5">
    <source>
        <dbReference type="ARBA" id="ARBA00022970"/>
    </source>
</evidence>
<feature type="transmembrane region" description="Helical" evidence="8">
    <location>
        <begin position="479"/>
        <end position="499"/>
    </location>
</feature>
<dbReference type="Pfam" id="PF00324">
    <property type="entry name" value="AA_permease"/>
    <property type="match status" value="1"/>
</dbReference>
<evidence type="ECO:0000256" key="2">
    <source>
        <dbReference type="ARBA" id="ARBA00006983"/>
    </source>
</evidence>
<sequence>MEKNITHISSTQIDPVLSNKSILVDQHGHQETEDQVLNRDLKKRHVSMMAVASALGTGLIIGSGTALQRGGPGSLFIGYIFTGILLLIVLFSLGEMAAFAPMDKAFSGYCSRFCDKALGFAAGWNYFFNYAITLAAELAAVGMIIQYWRPDLNPAIFITVFYVAIMIANWFSVTLYGEIEFWTSCVKLITLAICYITCIVISAGGAPNHTTFGFQGWRHGTAFLPYLVPGSTGKFLGWWACAVQSVFAYNGCECIGIIFGEAPDPRKTIPSATRQAFLRIGGVYIIGVFILGLAVSPINPMLGQGKGNASASPFVIAFKTAQIKVLPSFVNACLLFFVGGAGNSDVYLGGRSLYGLARDGMAPKIFLKLNRNGNPYYASIVSSLFGFLAYMTASSSSAEIFGYFTSAVSVFGLLTWINILVSYITFYNATVYQKVPRDEIPFRMWFQPYPAYIALFFLCILTFFNGYNAFITSFDYKQFITCYIGVFVYLIMIFGYKLYYKTERVTRKTARLYNYTENVISLDEQIGLDEQTSSDGKLSV</sequence>
<proteinExistence type="inferred from homology"/>
<feature type="transmembrane region" description="Helical" evidence="8">
    <location>
        <begin position="400"/>
        <end position="429"/>
    </location>
</feature>
<dbReference type="STRING" id="52247.A0A4T0X6R6"/>
<dbReference type="AlphaFoldDB" id="A0A4T0X6R6"/>
<keyword evidence="4 8" id="KW-0812">Transmembrane</keyword>
<feature type="transmembrane region" description="Helical" evidence="8">
    <location>
        <begin position="126"/>
        <end position="148"/>
    </location>
</feature>
<feature type="transmembrane region" description="Helical" evidence="8">
    <location>
        <begin position="376"/>
        <end position="393"/>
    </location>
</feature>
<accession>A0A4T0X6R6</accession>
<evidence type="ECO:0000256" key="4">
    <source>
        <dbReference type="ARBA" id="ARBA00022692"/>
    </source>
</evidence>
<dbReference type="GO" id="GO:0016020">
    <property type="term" value="C:membrane"/>
    <property type="evidence" value="ECO:0007669"/>
    <property type="project" value="UniProtKB-SubCell"/>
</dbReference>
<organism evidence="10 11">
    <name type="scientific">Pichia inconspicua</name>
    <dbReference type="NCBI Taxonomy" id="52247"/>
    <lineage>
        <taxon>Eukaryota</taxon>
        <taxon>Fungi</taxon>
        <taxon>Dikarya</taxon>
        <taxon>Ascomycota</taxon>
        <taxon>Saccharomycotina</taxon>
        <taxon>Pichiomycetes</taxon>
        <taxon>Pichiales</taxon>
        <taxon>Pichiaceae</taxon>
        <taxon>Pichia</taxon>
    </lineage>
</organism>
<gene>
    <name evidence="10" type="ORF">CANINC_000898</name>
</gene>
<keyword evidence="3" id="KW-0813">Transport</keyword>
<feature type="transmembrane region" description="Helical" evidence="8">
    <location>
        <begin position="46"/>
        <end position="67"/>
    </location>
</feature>
<dbReference type="GO" id="GO:0015171">
    <property type="term" value="F:amino acid transmembrane transporter activity"/>
    <property type="evidence" value="ECO:0007669"/>
    <property type="project" value="TreeGrafter"/>
</dbReference>
<comment type="subcellular location">
    <subcellularLocation>
        <location evidence="1">Membrane</location>
        <topology evidence="1">Multi-pass membrane protein</topology>
    </subcellularLocation>
</comment>
<dbReference type="InterPro" id="IPR004840">
    <property type="entry name" value="Amino_acid_permease_CS"/>
</dbReference>
<feature type="domain" description="Amino acid permease/ SLC12A" evidence="9">
    <location>
        <begin position="45"/>
        <end position="504"/>
    </location>
</feature>
<evidence type="ECO:0000256" key="3">
    <source>
        <dbReference type="ARBA" id="ARBA00022448"/>
    </source>
</evidence>
<dbReference type="EMBL" id="SELW01000141">
    <property type="protein sequence ID" value="TID30544.1"/>
    <property type="molecule type" value="Genomic_DNA"/>
</dbReference>
<reference evidence="10 11" key="1">
    <citation type="journal article" date="2019" name="Front. Genet.">
        <title>Whole-Genome Sequencing of the Opportunistic Yeast Pathogen Candida inconspicua Uncovers Its Hybrid Origin.</title>
        <authorList>
            <person name="Mixao V."/>
            <person name="Hansen A.P."/>
            <person name="Saus E."/>
            <person name="Boekhout T."/>
            <person name="Lass-Florl C."/>
            <person name="Gabaldon T."/>
        </authorList>
    </citation>
    <scope>NUCLEOTIDE SEQUENCE [LARGE SCALE GENOMIC DNA]</scope>
    <source>
        <strain evidence="10 11">CBS 180</strain>
    </source>
</reference>
<comment type="similarity">
    <text evidence="2">Belongs to the amino acid-polyamine-organocation (APC) superfamily. YAT (TC 2.A.3.10) family.</text>
</comment>
<evidence type="ECO:0000256" key="1">
    <source>
        <dbReference type="ARBA" id="ARBA00004141"/>
    </source>
</evidence>
<evidence type="ECO:0000313" key="11">
    <source>
        <dbReference type="Proteomes" id="UP000307173"/>
    </source>
</evidence>
<name>A0A4T0X6R6_9ASCO</name>
<dbReference type="FunFam" id="1.20.1740.10:FF:000001">
    <property type="entry name" value="Amino acid permease"/>
    <property type="match status" value="1"/>
</dbReference>
<keyword evidence="5" id="KW-0029">Amino-acid transport</keyword>
<keyword evidence="11" id="KW-1185">Reference proteome</keyword>
<feature type="transmembrane region" description="Helical" evidence="8">
    <location>
        <begin position="73"/>
        <end position="94"/>
    </location>
</feature>
<comment type="caution">
    <text evidence="10">The sequence shown here is derived from an EMBL/GenBank/DDBJ whole genome shotgun (WGS) entry which is preliminary data.</text>
</comment>
<feature type="transmembrane region" description="Helical" evidence="8">
    <location>
        <begin position="449"/>
        <end position="467"/>
    </location>
</feature>
<dbReference type="PANTHER" id="PTHR43341">
    <property type="entry name" value="AMINO ACID PERMEASE"/>
    <property type="match status" value="1"/>
</dbReference>
<dbReference type="Gene3D" id="1.20.1740.10">
    <property type="entry name" value="Amino acid/polyamine transporter I"/>
    <property type="match status" value="1"/>
</dbReference>
<evidence type="ECO:0000259" key="9">
    <source>
        <dbReference type="Pfam" id="PF00324"/>
    </source>
</evidence>
<dbReference type="OrthoDB" id="3900342at2759"/>
<dbReference type="PROSITE" id="PS00218">
    <property type="entry name" value="AMINO_ACID_PERMEASE_1"/>
    <property type="match status" value="1"/>
</dbReference>
<evidence type="ECO:0000313" key="10">
    <source>
        <dbReference type="EMBL" id="TID30544.1"/>
    </source>
</evidence>
<protein>
    <recommendedName>
        <fullName evidence="9">Amino acid permease/ SLC12A domain-containing protein</fullName>
    </recommendedName>
</protein>
<dbReference type="InterPro" id="IPR004841">
    <property type="entry name" value="AA-permease/SLC12A_dom"/>
</dbReference>
<keyword evidence="7 8" id="KW-0472">Membrane</keyword>
<evidence type="ECO:0000256" key="8">
    <source>
        <dbReference type="SAM" id="Phobius"/>
    </source>
</evidence>
<dbReference type="InterPro" id="IPR050524">
    <property type="entry name" value="APC_YAT"/>
</dbReference>
<dbReference type="Proteomes" id="UP000307173">
    <property type="component" value="Unassembled WGS sequence"/>
</dbReference>
<feature type="transmembrane region" description="Helical" evidence="8">
    <location>
        <begin position="280"/>
        <end position="298"/>
    </location>
</feature>
<feature type="transmembrane region" description="Helical" evidence="8">
    <location>
        <begin position="154"/>
        <end position="176"/>
    </location>
</feature>
<evidence type="ECO:0000256" key="7">
    <source>
        <dbReference type="ARBA" id="ARBA00023136"/>
    </source>
</evidence>
<keyword evidence="6 8" id="KW-1133">Transmembrane helix</keyword>